<dbReference type="EMBL" id="SLUO01000002">
    <property type="protein sequence ID" value="TCL60447.1"/>
    <property type="molecule type" value="Genomic_DNA"/>
</dbReference>
<protein>
    <submittedName>
        <fullName evidence="1">Uncharacterized protein</fullName>
    </submittedName>
</protein>
<dbReference type="STRING" id="1469948.GCA_000732725_00180"/>
<reference evidence="1 2" key="1">
    <citation type="submission" date="2019-03" db="EMBL/GenBank/DDBJ databases">
        <title>Genomic Encyclopedia of Type Strains, Phase IV (KMG-IV): sequencing the most valuable type-strain genomes for metagenomic binning, comparative biology and taxonomic classification.</title>
        <authorList>
            <person name="Goeker M."/>
        </authorList>
    </citation>
    <scope>NUCLEOTIDE SEQUENCE [LARGE SCALE GENOMIC DNA]</scope>
    <source>
        <strain evidence="1 2">DSM 100556</strain>
    </source>
</reference>
<proteinExistence type="predicted"/>
<dbReference type="RefSeq" id="WP_031388965.1">
    <property type="nucleotide sequence ID" value="NZ_JPNB01000001.1"/>
</dbReference>
<dbReference type="AlphaFoldDB" id="A0A4V2QCJ2"/>
<evidence type="ECO:0000313" key="1">
    <source>
        <dbReference type="EMBL" id="TCL60447.1"/>
    </source>
</evidence>
<evidence type="ECO:0000313" key="2">
    <source>
        <dbReference type="Proteomes" id="UP000295718"/>
    </source>
</evidence>
<gene>
    <name evidence="1" type="ORF">EDD76_102143</name>
</gene>
<dbReference type="OrthoDB" id="2047020at2"/>
<organism evidence="1 2">
    <name type="scientific">Kineothrix alysoides</name>
    <dbReference type="NCBI Taxonomy" id="1469948"/>
    <lineage>
        <taxon>Bacteria</taxon>
        <taxon>Bacillati</taxon>
        <taxon>Bacillota</taxon>
        <taxon>Clostridia</taxon>
        <taxon>Lachnospirales</taxon>
        <taxon>Lachnospiraceae</taxon>
        <taxon>Kineothrix</taxon>
    </lineage>
</organism>
<accession>A0A4V2QCJ2</accession>
<keyword evidence="2" id="KW-1185">Reference proteome</keyword>
<dbReference type="Proteomes" id="UP000295718">
    <property type="component" value="Unassembled WGS sequence"/>
</dbReference>
<sequence length="96" mass="11120">MKKYERISLIVSAEQYQLNKGMEDGFELYTKVITNGWISPDNLIQITRPDGTIVCPFIQNRRGVIFIREGDYIIAESDSERHVCGADKFDKRYKSV</sequence>
<comment type="caution">
    <text evidence="1">The sequence shown here is derived from an EMBL/GenBank/DDBJ whole genome shotgun (WGS) entry which is preliminary data.</text>
</comment>
<name>A0A4V2QCJ2_9FIRM</name>